<keyword evidence="2" id="KW-1185">Reference proteome</keyword>
<dbReference type="Proteomes" id="UP000789901">
    <property type="component" value="Unassembled WGS sequence"/>
</dbReference>
<organism evidence="1 2">
    <name type="scientific">Gigaspora margarita</name>
    <dbReference type="NCBI Taxonomy" id="4874"/>
    <lineage>
        <taxon>Eukaryota</taxon>
        <taxon>Fungi</taxon>
        <taxon>Fungi incertae sedis</taxon>
        <taxon>Mucoromycota</taxon>
        <taxon>Glomeromycotina</taxon>
        <taxon>Glomeromycetes</taxon>
        <taxon>Diversisporales</taxon>
        <taxon>Gigasporaceae</taxon>
        <taxon>Gigaspora</taxon>
    </lineage>
</organism>
<sequence>VELYKRITRIKAVKKWLIDKNLMVEDETEVALDSIWEALEKEDLSGWWKILFNKNSNKIEKEKLKQIEWYIERQYQMIDGEQRRILASLLEKLFNYVVVDKLLENQNNTRVLICNSEKVKEKTKKFFQKQFRKRCFDSDALGEEWVQVYALLERVQEK</sequence>
<gene>
    <name evidence="1" type="ORF">GMARGA_LOCUS22854</name>
</gene>
<comment type="caution">
    <text evidence="1">The sequence shown here is derived from an EMBL/GenBank/DDBJ whole genome shotgun (WGS) entry which is preliminary data.</text>
</comment>
<evidence type="ECO:0000313" key="1">
    <source>
        <dbReference type="EMBL" id="CAG8799799.1"/>
    </source>
</evidence>
<evidence type="ECO:0000313" key="2">
    <source>
        <dbReference type="Proteomes" id="UP000789901"/>
    </source>
</evidence>
<feature type="non-terminal residue" evidence="1">
    <location>
        <position position="1"/>
    </location>
</feature>
<reference evidence="1 2" key="1">
    <citation type="submission" date="2021-06" db="EMBL/GenBank/DDBJ databases">
        <authorList>
            <person name="Kallberg Y."/>
            <person name="Tangrot J."/>
            <person name="Rosling A."/>
        </authorList>
    </citation>
    <scope>NUCLEOTIDE SEQUENCE [LARGE SCALE GENOMIC DNA]</scope>
    <source>
        <strain evidence="1 2">120-4 pot B 10/14</strain>
    </source>
</reference>
<proteinExistence type="predicted"/>
<name>A0ABN7VU49_GIGMA</name>
<accession>A0ABN7VU49</accession>
<dbReference type="EMBL" id="CAJVQB010022516">
    <property type="protein sequence ID" value="CAG8799799.1"/>
    <property type="molecule type" value="Genomic_DNA"/>
</dbReference>
<protein>
    <submittedName>
        <fullName evidence="1">22636_t:CDS:1</fullName>
    </submittedName>
</protein>